<protein>
    <submittedName>
        <fullName evidence="1">Uncharacterized protein</fullName>
    </submittedName>
</protein>
<dbReference type="AlphaFoldDB" id="A0A0L0H716"/>
<dbReference type="VEuPathDB" id="FungiDB:SPPG_09511"/>
<name>A0A0L0H716_SPIPD</name>
<dbReference type="OrthoDB" id="1099063at2759"/>
<reference evidence="1 2" key="1">
    <citation type="submission" date="2009-08" db="EMBL/GenBank/DDBJ databases">
        <title>The Genome Sequence of Spizellomyces punctatus strain DAOM BR117.</title>
        <authorList>
            <consortium name="The Broad Institute Genome Sequencing Platform"/>
            <person name="Russ C."/>
            <person name="Cuomo C."/>
            <person name="Shea T."/>
            <person name="Young S.K."/>
            <person name="Zeng Q."/>
            <person name="Koehrsen M."/>
            <person name="Haas B."/>
            <person name="Borodovsky M."/>
            <person name="Guigo R."/>
            <person name="Alvarado L."/>
            <person name="Berlin A."/>
            <person name="Bochicchio J."/>
            <person name="Borenstein D."/>
            <person name="Chapman S."/>
            <person name="Chen Z."/>
            <person name="Engels R."/>
            <person name="Freedman E."/>
            <person name="Gellesch M."/>
            <person name="Goldberg J."/>
            <person name="Griggs A."/>
            <person name="Gujja S."/>
            <person name="Heiman D."/>
            <person name="Hepburn T."/>
            <person name="Howarth C."/>
            <person name="Jen D."/>
            <person name="Larson L."/>
            <person name="Lewis B."/>
            <person name="Mehta T."/>
            <person name="Park D."/>
            <person name="Pearson M."/>
            <person name="Roberts A."/>
            <person name="Saif S."/>
            <person name="Shenoy N."/>
            <person name="Sisk P."/>
            <person name="Stolte C."/>
            <person name="Sykes S."/>
            <person name="Thomson T."/>
            <person name="Walk T."/>
            <person name="White J."/>
            <person name="Yandava C."/>
            <person name="Burger G."/>
            <person name="Gray M.W."/>
            <person name="Holland P.W.H."/>
            <person name="King N."/>
            <person name="Lang F.B.F."/>
            <person name="Roger A.J."/>
            <person name="Ruiz-Trillo I."/>
            <person name="Lander E."/>
            <person name="Nusbaum C."/>
        </authorList>
    </citation>
    <scope>NUCLEOTIDE SEQUENCE [LARGE SCALE GENOMIC DNA]</scope>
    <source>
        <strain evidence="1 2">DAOM BR117</strain>
    </source>
</reference>
<dbReference type="InParanoid" id="A0A0L0H716"/>
<organism evidence="1 2">
    <name type="scientific">Spizellomyces punctatus (strain DAOM BR117)</name>
    <dbReference type="NCBI Taxonomy" id="645134"/>
    <lineage>
        <taxon>Eukaryota</taxon>
        <taxon>Fungi</taxon>
        <taxon>Fungi incertae sedis</taxon>
        <taxon>Chytridiomycota</taxon>
        <taxon>Chytridiomycota incertae sedis</taxon>
        <taxon>Chytridiomycetes</taxon>
        <taxon>Spizellomycetales</taxon>
        <taxon>Spizellomycetaceae</taxon>
        <taxon>Spizellomyces</taxon>
    </lineage>
</organism>
<evidence type="ECO:0000313" key="2">
    <source>
        <dbReference type="Proteomes" id="UP000053201"/>
    </source>
</evidence>
<proteinExistence type="predicted"/>
<evidence type="ECO:0000313" key="1">
    <source>
        <dbReference type="EMBL" id="KNC96661.1"/>
    </source>
</evidence>
<dbReference type="GeneID" id="27692636"/>
<dbReference type="Proteomes" id="UP000053201">
    <property type="component" value="Unassembled WGS sequence"/>
</dbReference>
<accession>A0A0L0H716</accession>
<keyword evidence="2" id="KW-1185">Reference proteome</keyword>
<sequence length="207" mass="21137">MREASTLLSLVGALQQQQQPQQQPQLATLGQLTQGLGAQTLNPANSLAALGLGGLAGLGQPQQQAAVQQQPNLATMLSSLLSAQQSQTQGQQATQLQQVPQSQLQQRTQLGGLQNPMQASIQPLVSSALATQFGALSGSSTTGSLPAALANLQRMGVTQQPLANPAVGSTAPTSGTESVADILNRLKQLQQLHPGTSNPQSGAAGRG</sequence>
<dbReference type="RefSeq" id="XP_016604701.1">
    <property type="nucleotide sequence ID" value="XM_016757682.1"/>
</dbReference>
<gene>
    <name evidence="1" type="ORF">SPPG_09511</name>
</gene>
<dbReference type="EMBL" id="KQ257467">
    <property type="protein sequence ID" value="KNC96661.1"/>
    <property type="molecule type" value="Genomic_DNA"/>
</dbReference>